<proteinExistence type="predicted"/>
<evidence type="ECO:0000313" key="2">
    <source>
        <dbReference type="EMBL" id="MED6130574.1"/>
    </source>
</evidence>
<accession>A0ABU6S330</accession>
<comment type="caution">
    <text evidence="2">The sequence shown here is derived from an EMBL/GenBank/DDBJ whole genome shotgun (WGS) entry which is preliminary data.</text>
</comment>
<evidence type="ECO:0000313" key="3">
    <source>
        <dbReference type="Proteomes" id="UP001341840"/>
    </source>
</evidence>
<gene>
    <name evidence="2" type="ORF">PIB30_002168</name>
</gene>
<name>A0ABU6S330_9FABA</name>
<reference evidence="2 3" key="1">
    <citation type="journal article" date="2023" name="Plants (Basel)">
        <title>Bridging the Gap: Combining Genomics and Transcriptomics Approaches to Understand Stylosanthes scabra, an Orphan Legume from the Brazilian Caatinga.</title>
        <authorList>
            <person name="Ferreira-Neto J.R.C."/>
            <person name="da Silva M.D."/>
            <person name="Binneck E."/>
            <person name="de Melo N.F."/>
            <person name="da Silva R.H."/>
            <person name="de Melo A.L.T.M."/>
            <person name="Pandolfi V."/>
            <person name="Bustamante F.O."/>
            <person name="Brasileiro-Vidal A.C."/>
            <person name="Benko-Iseppon A.M."/>
        </authorList>
    </citation>
    <scope>NUCLEOTIDE SEQUENCE [LARGE SCALE GENOMIC DNA]</scope>
    <source>
        <tissue evidence="2">Leaves</tissue>
    </source>
</reference>
<feature type="compositionally biased region" description="Basic and acidic residues" evidence="1">
    <location>
        <begin position="1"/>
        <end position="23"/>
    </location>
</feature>
<organism evidence="2 3">
    <name type="scientific">Stylosanthes scabra</name>
    <dbReference type="NCBI Taxonomy" id="79078"/>
    <lineage>
        <taxon>Eukaryota</taxon>
        <taxon>Viridiplantae</taxon>
        <taxon>Streptophyta</taxon>
        <taxon>Embryophyta</taxon>
        <taxon>Tracheophyta</taxon>
        <taxon>Spermatophyta</taxon>
        <taxon>Magnoliopsida</taxon>
        <taxon>eudicotyledons</taxon>
        <taxon>Gunneridae</taxon>
        <taxon>Pentapetalae</taxon>
        <taxon>rosids</taxon>
        <taxon>fabids</taxon>
        <taxon>Fabales</taxon>
        <taxon>Fabaceae</taxon>
        <taxon>Papilionoideae</taxon>
        <taxon>50 kb inversion clade</taxon>
        <taxon>dalbergioids sensu lato</taxon>
        <taxon>Dalbergieae</taxon>
        <taxon>Pterocarpus clade</taxon>
        <taxon>Stylosanthes</taxon>
    </lineage>
</organism>
<dbReference type="Proteomes" id="UP001341840">
    <property type="component" value="Unassembled WGS sequence"/>
</dbReference>
<sequence length="125" mass="14213">MVEYEQKQSGKREGGEEQPDPIRKPPPNTAPELGGSSAAHIRPAATAENEIKEKREEAFATIDWIKEGMWKGEKLLLMFSENNAPQAQWLTSWLATDFMARYASTYQQIVTYWLSPSDDLLILLQ</sequence>
<protein>
    <submittedName>
        <fullName evidence="2">Uncharacterized protein</fullName>
    </submittedName>
</protein>
<feature type="region of interest" description="Disordered" evidence="1">
    <location>
        <begin position="1"/>
        <end position="50"/>
    </location>
</feature>
<dbReference type="EMBL" id="JASCZI010060419">
    <property type="protein sequence ID" value="MED6130574.1"/>
    <property type="molecule type" value="Genomic_DNA"/>
</dbReference>
<keyword evidence="3" id="KW-1185">Reference proteome</keyword>
<evidence type="ECO:0000256" key="1">
    <source>
        <dbReference type="SAM" id="MobiDB-lite"/>
    </source>
</evidence>